<dbReference type="EMBL" id="JBBPBN010000047">
    <property type="protein sequence ID" value="KAK8994537.1"/>
    <property type="molecule type" value="Genomic_DNA"/>
</dbReference>
<proteinExistence type="predicted"/>
<dbReference type="Proteomes" id="UP001396334">
    <property type="component" value="Unassembled WGS sequence"/>
</dbReference>
<protein>
    <submittedName>
        <fullName evidence="1">Uncharacterized protein</fullName>
    </submittedName>
</protein>
<comment type="caution">
    <text evidence="1">The sequence shown here is derived from an EMBL/GenBank/DDBJ whole genome shotgun (WGS) entry which is preliminary data.</text>
</comment>
<accession>A0ABR2Q1I0</accession>
<sequence length="99" mass="10827">MPALSPAPPVTSPAFTHLTSYYSHLSAPSTAFTSGCTYTLDTDAFSTTNQGYLRKREIPYVSSANENLPTQPLLGILHLWILELLDCYQMKACAVDRSG</sequence>
<evidence type="ECO:0000313" key="1">
    <source>
        <dbReference type="EMBL" id="KAK8994537.1"/>
    </source>
</evidence>
<reference evidence="1 2" key="1">
    <citation type="journal article" date="2024" name="G3 (Bethesda)">
        <title>Genome assembly of Hibiscus sabdariffa L. provides insights into metabolisms of medicinal natural products.</title>
        <authorList>
            <person name="Kim T."/>
        </authorList>
    </citation>
    <scope>NUCLEOTIDE SEQUENCE [LARGE SCALE GENOMIC DNA]</scope>
    <source>
        <strain evidence="1">TK-2024</strain>
        <tissue evidence="1">Old leaves</tissue>
    </source>
</reference>
<name>A0ABR2Q1I0_9ROSI</name>
<organism evidence="1 2">
    <name type="scientific">Hibiscus sabdariffa</name>
    <name type="common">roselle</name>
    <dbReference type="NCBI Taxonomy" id="183260"/>
    <lineage>
        <taxon>Eukaryota</taxon>
        <taxon>Viridiplantae</taxon>
        <taxon>Streptophyta</taxon>
        <taxon>Embryophyta</taxon>
        <taxon>Tracheophyta</taxon>
        <taxon>Spermatophyta</taxon>
        <taxon>Magnoliopsida</taxon>
        <taxon>eudicotyledons</taxon>
        <taxon>Gunneridae</taxon>
        <taxon>Pentapetalae</taxon>
        <taxon>rosids</taxon>
        <taxon>malvids</taxon>
        <taxon>Malvales</taxon>
        <taxon>Malvaceae</taxon>
        <taxon>Malvoideae</taxon>
        <taxon>Hibiscus</taxon>
    </lineage>
</organism>
<evidence type="ECO:0000313" key="2">
    <source>
        <dbReference type="Proteomes" id="UP001396334"/>
    </source>
</evidence>
<keyword evidence="2" id="KW-1185">Reference proteome</keyword>
<gene>
    <name evidence="1" type="ORF">V6N11_045619</name>
</gene>